<dbReference type="InterPro" id="IPR029787">
    <property type="entry name" value="Nucleotide_cyclase"/>
</dbReference>
<dbReference type="Proteomes" id="UP001596170">
    <property type="component" value="Unassembled WGS sequence"/>
</dbReference>
<feature type="transmembrane region" description="Helical" evidence="1">
    <location>
        <begin position="181"/>
        <end position="201"/>
    </location>
</feature>
<accession>A0ABW1LC45</accession>
<organism evidence="3 4">
    <name type="scientific">Paenisporosarcina macmurdoensis</name>
    <dbReference type="NCBI Taxonomy" id="212659"/>
    <lineage>
        <taxon>Bacteria</taxon>
        <taxon>Bacillati</taxon>
        <taxon>Bacillota</taxon>
        <taxon>Bacilli</taxon>
        <taxon>Bacillales</taxon>
        <taxon>Caryophanaceae</taxon>
        <taxon>Paenisporosarcina</taxon>
    </lineage>
</organism>
<sequence length="514" mass="59762">MAISTVLYYFLAYILPASALLAMSFVVMFRNPKRTEHQLVFIIINLYAFMFLGEFIRHILPVENSAYIHDYITVVAGLFIVMFGFHFFAKVSKMEEIMPKWLYPSLFYVPLLFLVFYMFTIDPSQTIENYVRQGHWIYGKLDMAYYGAVLTSSLISLPSYFMLRNGIKRVHTKQDIELLKFLSWTVLTIIVVILVLGLPNYRGAMPPYPYLYTGVLLAVLFTYSMLKYNFLSNVNDQYATLFNLNSSAIFIFTEKWMVEQANEAALLRFPEKKKEFFALFRANKDDEQLLAIQNQLKQGNSIHSILYHMKSDVVDAYFMLDGKRFIKNRAISYYLICRDITEEKLADDRVHYLAYHDMLTGVANRASFVQLSEKYIVNNPDRIAYFALLDLDHFKTINDVYGHLVGDEVLIHTASVLNELVAGSGHTGRIGGDEFVIAVSKNKRFVNVNQLMDQILIAFQEHPFVYRDVLIEIELSIGCSTYPFEGRTYDELYALADQRMYSEKRKRKERAEME</sequence>
<dbReference type="PANTHER" id="PTHR46663">
    <property type="entry name" value="DIGUANYLATE CYCLASE DGCT-RELATED"/>
    <property type="match status" value="1"/>
</dbReference>
<dbReference type="PANTHER" id="PTHR46663:SF2">
    <property type="entry name" value="GGDEF DOMAIN-CONTAINING PROTEIN"/>
    <property type="match status" value="1"/>
</dbReference>
<dbReference type="RefSeq" id="WP_377735695.1">
    <property type="nucleotide sequence ID" value="NZ_JBHSRI010000025.1"/>
</dbReference>
<comment type="caution">
    <text evidence="3">The sequence shown here is derived from an EMBL/GenBank/DDBJ whole genome shotgun (WGS) entry which is preliminary data.</text>
</comment>
<keyword evidence="1" id="KW-0812">Transmembrane</keyword>
<name>A0ABW1LC45_9BACL</name>
<evidence type="ECO:0000313" key="3">
    <source>
        <dbReference type="EMBL" id="MFC6041051.1"/>
    </source>
</evidence>
<dbReference type="PROSITE" id="PS50887">
    <property type="entry name" value="GGDEF"/>
    <property type="match status" value="1"/>
</dbReference>
<dbReference type="Pfam" id="PF00990">
    <property type="entry name" value="GGDEF"/>
    <property type="match status" value="1"/>
</dbReference>
<keyword evidence="1" id="KW-0472">Membrane</keyword>
<keyword evidence="4" id="KW-1185">Reference proteome</keyword>
<feature type="transmembrane region" description="Helical" evidence="1">
    <location>
        <begin position="143"/>
        <end position="161"/>
    </location>
</feature>
<feature type="transmembrane region" description="Helical" evidence="1">
    <location>
        <begin position="66"/>
        <end position="89"/>
    </location>
</feature>
<feature type="transmembrane region" description="Helical" evidence="1">
    <location>
        <begin position="207"/>
        <end position="226"/>
    </location>
</feature>
<feature type="transmembrane region" description="Helical" evidence="1">
    <location>
        <begin position="101"/>
        <end position="119"/>
    </location>
</feature>
<keyword evidence="3" id="KW-0808">Transferase</keyword>
<dbReference type="InterPro" id="IPR052163">
    <property type="entry name" value="DGC-Regulatory_Protein"/>
</dbReference>
<dbReference type="InterPro" id="IPR043128">
    <property type="entry name" value="Rev_trsase/Diguanyl_cyclase"/>
</dbReference>
<feature type="transmembrane region" description="Helical" evidence="1">
    <location>
        <begin position="39"/>
        <end position="60"/>
    </location>
</feature>
<feature type="domain" description="GGDEF" evidence="2">
    <location>
        <begin position="382"/>
        <end position="514"/>
    </location>
</feature>
<dbReference type="EC" id="2.7.7.65" evidence="3"/>
<dbReference type="EMBL" id="JBHSRI010000025">
    <property type="protein sequence ID" value="MFC6041051.1"/>
    <property type="molecule type" value="Genomic_DNA"/>
</dbReference>
<proteinExistence type="predicted"/>
<dbReference type="SMART" id="SM00267">
    <property type="entry name" value="GGDEF"/>
    <property type="match status" value="1"/>
</dbReference>
<keyword evidence="3" id="KW-0548">Nucleotidyltransferase</keyword>
<dbReference type="NCBIfam" id="TIGR00254">
    <property type="entry name" value="GGDEF"/>
    <property type="match status" value="1"/>
</dbReference>
<evidence type="ECO:0000256" key="1">
    <source>
        <dbReference type="SAM" id="Phobius"/>
    </source>
</evidence>
<protein>
    <submittedName>
        <fullName evidence="3">Diguanylate cyclase domain-containing protein</fullName>
        <ecNumber evidence="3">2.7.7.65</ecNumber>
    </submittedName>
</protein>
<gene>
    <name evidence="3" type="ORF">ACFPYN_16610</name>
</gene>
<evidence type="ECO:0000313" key="4">
    <source>
        <dbReference type="Proteomes" id="UP001596170"/>
    </source>
</evidence>
<feature type="transmembrane region" description="Helical" evidence="1">
    <location>
        <begin position="6"/>
        <end position="27"/>
    </location>
</feature>
<dbReference type="Gene3D" id="3.30.70.270">
    <property type="match status" value="1"/>
</dbReference>
<dbReference type="CDD" id="cd01949">
    <property type="entry name" value="GGDEF"/>
    <property type="match status" value="1"/>
</dbReference>
<evidence type="ECO:0000259" key="2">
    <source>
        <dbReference type="PROSITE" id="PS50887"/>
    </source>
</evidence>
<reference evidence="4" key="1">
    <citation type="journal article" date="2019" name="Int. J. Syst. Evol. Microbiol.">
        <title>The Global Catalogue of Microorganisms (GCM) 10K type strain sequencing project: providing services to taxonomists for standard genome sequencing and annotation.</title>
        <authorList>
            <consortium name="The Broad Institute Genomics Platform"/>
            <consortium name="The Broad Institute Genome Sequencing Center for Infectious Disease"/>
            <person name="Wu L."/>
            <person name="Ma J."/>
        </authorList>
    </citation>
    <scope>NUCLEOTIDE SEQUENCE [LARGE SCALE GENOMIC DNA]</scope>
    <source>
        <strain evidence="4">CCUG 54527</strain>
    </source>
</reference>
<dbReference type="InterPro" id="IPR000160">
    <property type="entry name" value="GGDEF_dom"/>
</dbReference>
<keyword evidence="1" id="KW-1133">Transmembrane helix</keyword>
<dbReference type="SUPFAM" id="SSF55073">
    <property type="entry name" value="Nucleotide cyclase"/>
    <property type="match status" value="1"/>
</dbReference>
<dbReference type="GO" id="GO:0052621">
    <property type="term" value="F:diguanylate cyclase activity"/>
    <property type="evidence" value="ECO:0007669"/>
    <property type="project" value="UniProtKB-EC"/>
</dbReference>